<evidence type="ECO:0000313" key="1">
    <source>
        <dbReference type="EMBL" id="CDI83300.1"/>
    </source>
</evidence>
<keyword evidence="2" id="KW-1185">Reference proteome</keyword>
<protein>
    <submittedName>
        <fullName evidence="1">Uncharacterized protein</fullName>
    </submittedName>
</protein>
<dbReference type="AlphaFoldDB" id="U6GSZ4"/>
<dbReference type="GeneID" id="25271632"/>
<name>U6GSZ4_EIMAC</name>
<evidence type="ECO:0000313" key="2">
    <source>
        <dbReference type="Proteomes" id="UP000018050"/>
    </source>
</evidence>
<reference evidence="1" key="2">
    <citation type="submission" date="2013-10" db="EMBL/GenBank/DDBJ databases">
        <authorList>
            <person name="Aslett M."/>
        </authorList>
    </citation>
    <scope>NUCLEOTIDE SEQUENCE</scope>
    <source>
        <strain evidence="1">Houghton</strain>
    </source>
</reference>
<gene>
    <name evidence="1" type="ORF">EAH_00035620</name>
</gene>
<dbReference type="VEuPathDB" id="ToxoDB:EAH_00035620"/>
<sequence length="135" mass="14605">MKPGNSEDLARELIRQAASHEKKTGLHACGTTLAELAASQKDNVRFDFLIPQLEEANAPEGRAELSIRNSTGASGPNLKFEFSGSGLWTLISGTMLNPCHVVLELASGASRAYRRTAVLPDVSIRVERMNVVREG</sequence>
<dbReference type="RefSeq" id="XP_013247558.1">
    <property type="nucleotide sequence ID" value="XM_013392104.1"/>
</dbReference>
<reference evidence="1" key="1">
    <citation type="submission" date="2013-10" db="EMBL/GenBank/DDBJ databases">
        <title>Genomic analysis of the causative agents of coccidiosis in chickens.</title>
        <authorList>
            <person name="Reid A.J."/>
            <person name="Blake D."/>
            <person name="Billington K."/>
            <person name="Browne H."/>
            <person name="Dunn M."/>
            <person name="Hung S."/>
            <person name="Kawahara F."/>
            <person name="Miranda-Saavedra D."/>
            <person name="Mourier T."/>
            <person name="Nagra H."/>
            <person name="Otto T.D."/>
            <person name="Rawlings N."/>
            <person name="Sanchez A."/>
            <person name="Sanders M."/>
            <person name="Subramaniam C."/>
            <person name="Tay Y."/>
            <person name="Dear P."/>
            <person name="Doerig C."/>
            <person name="Gruber A."/>
            <person name="Parkinson J."/>
            <person name="Shirley M."/>
            <person name="Wan K.L."/>
            <person name="Berriman M."/>
            <person name="Tomley F."/>
            <person name="Pain A."/>
        </authorList>
    </citation>
    <scope>NUCLEOTIDE SEQUENCE</scope>
    <source>
        <strain evidence="1">Houghton</strain>
    </source>
</reference>
<accession>U6GSZ4</accession>
<organism evidence="1 2">
    <name type="scientific">Eimeria acervulina</name>
    <name type="common">Coccidian parasite</name>
    <dbReference type="NCBI Taxonomy" id="5801"/>
    <lineage>
        <taxon>Eukaryota</taxon>
        <taxon>Sar</taxon>
        <taxon>Alveolata</taxon>
        <taxon>Apicomplexa</taxon>
        <taxon>Conoidasida</taxon>
        <taxon>Coccidia</taxon>
        <taxon>Eucoccidiorida</taxon>
        <taxon>Eimeriorina</taxon>
        <taxon>Eimeriidae</taxon>
        <taxon>Eimeria</taxon>
    </lineage>
</organism>
<dbReference type="Proteomes" id="UP000018050">
    <property type="component" value="Unassembled WGS sequence"/>
</dbReference>
<proteinExistence type="predicted"/>
<dbReference type="EMBL" id="HG673392">
    <property type="protein sequence ID" value="CDI83300.1"/>
    <property type="molecule type" value="Genomic_DNA"/>
</dbReference>